<sequence length="126" mass="14125">MKFNMDEFGFNCELPYGCLNVSGDEKHGFRPDQLLVSSIAVCSGEVLRRVLKGMRLEVENIQIETSTEHNKAQANRIEKICTHFILTGGNLPKEKIEKALQLTKKNCPMAQSVIGSIELVQTFEVV</sequence>
<dbReference type="PANTHER" id="PTHR34352:SF1">
    <property type="entry name" value="PROTEIN YHFA"/>
    <property type="match status" value="1"/>
</dbReference>
<comment type="caution">
    <text evidence="2">The sequence shown here is derived from an EMBL/GenBank/DDBJ whole genome shotgun (WGS) entry which is preliminary data.</text>
</comment>
<dbReference type="Proteomes" id="UP000570010">
    <property type="component" value="Unassembled WGS sequence"/>
</dbReference>
<reference evidence="2 3" key="1">
    <citation type="submission" date="2020-02" db="EMBL/GenBank/DDBJ databases">
        <title>Bacillus aquiflavi sp. nov., isolated from yellow water of strong flavor Chinese baijiu in Yibin region of China.</title>
        <authorList>
            <person name="Xie J."/>
        </authorList>
    </citation>
    <scope>NUCLEOTIDE SEQUENCE [LARGE SCALE GENOMIC DNA]</scope>
    <source>
        <strain evidence="2 3">3H-10</strain>
    </source>
</reference>
<keyword evidence="3" id="KW-1185">Reference proteome</keyword>
<gene>
    <name evidence="2" type="ORF">G4D64_12455</name>
    <name evidence="1" type="ORF">H1Z61_13065</name>
</gene>
<dbReference type="InterPro" id="IPR003718">
    <property type="entry name" value="OsmC/Ohr_fam"/>
</dbReference>
<dbReference type="RefSeq" id="WP_163242676.1">
    <property type="nucleotide sequence ID" value="NZ_CP082780.1"/>
</dbReference>
<dbReference type="EMBL" id="JAAIWN010000030">
    <property type="protein sequence ID" value="NEY82295.1"/>
    <property type="molecule type" value="Genomic_DNA"/>
</dbReference>
<dbReference type="InterPro" id="IPR015946">
    <property type="entry name" value="KH_dom-like_a/b"/>
</dbReference>
<evidence type="ECO:0000313" key="4">
    <source>
        <dbReference type="Proteomes" id="UP000570010"/>
    </source>
</evidence>
<dbReference type="Pfam" id="PF02566">
    <property type="entry name" value="OsmC"/>
    <property type="match status" value="1"/>
</dbReference>
<name>A0A6B3W107_9BACI</name>
<dbReference type="InterPro" id="IPR036102">
    <property type="entry name" value="OsmC/Ohrsf"/>
</dbReference>
<dbReference type="SUPFAM" id="SSF82784">
    <property type="entry name" value="OsmC-like"/>
    <property type="match status" value="1"/>
</dbReference>
<evidence type="ECO:0000313" key="1">
    <source>
        <dbReference type="EMBL" id="MBA4538039.1"/>
    </source>
</evidence>
<reference evidence="1 4" key="2">
    <citation type="submission" date="2020-07" db="EMBL/GenBank/DDBJ databases">
        <authorList>
            <person name="Feng H."/>
        </authorList>
    </citation>
    <scope>NUCLEOTIDE SEQUENCE [LARGE SCALE GENOMIC DNA]</scope>
    <source>
        <strain evidence="4">s-12</strain>
        <strain evidence="1">S-12</strain>
    </source>
</reference>
<proteinExistence type="predicted"/>
<evidence type="ECO:0000313" key="2">
    <source>
        <dbReference type="EMBL" id="NEY82295.1"/>
    </source>
</evidence>
<protein>
    <submittedName>
        <fullName evidence="2">OsmC family protein</fullName>
    </submittedName>
</protein>
<evidence type="ECO:0000313" key="3">
    <source>
        <dbReference type="Proteomes" id="UP000472971"/>
    </source>
</evidence>
<dbReference type="AlphaFoldDB" id="A0A6B3W107"/>
<dbReference type="EMBL" id="JACEIO010000032">
    <property type="protein sequence ID" value="MBA4538039.1"/>
    <property type="molecule type" value="Genomic_DNA"/>
</dbReference>
<dbReference type="Proteomes" id="UP000472971">
    <property type="component" value="Unassembled WGS sequence"/>
</dbReference>
<organism evidence="2 3">
    <name type="scientific">Bacillus aquiflavi</name>
    <dbReference type="NCBI Taxonomy" id="2672567"/>
    <lineage>
        <taxon>Bacteria</taxon>
        <taxon>Bacillati</taxon>
        <taxon>Bacillota</taxon>
        <taxon>Bacilli</taxon>
        <taxon>Bacillales</taxon>
        <taxon>Bacillaceae</taxon>
        <taxon>Bacillus</taxon>
    </lineage>
</organism>
<dbReference type="PANTHER" id="PTHR34352">
    <property type="entry name" value="PROTEIN YHFA"/>
    <property type="match status" value="1"/>
</dbReference>
<accession>A0A6B3W107</accession>
<dbReference type="Gene3D" id="3.30.300.20">
    <property type="match status" value="1"/>
</dbReference>